<name>A0A1A6C390_9GAMM</name>
<evidence type="ECO:0000256" key="2">
    <source>
        <dbReference type="SAM" id="SignalP"/>
    </source>
</evidence>
<feature type="chain" id="PRO_5008343216" description="Peptidoglycan binding-like domain-containing protein" evidence="2">
    <location>
        <begin position="23"/>
        <end position="113"/>
    </location>
</feature>
<accession>A0A1A6C390</accession>
<reference evidence="4 5" key="1">
    <citation type="journal article" date="2014" name="Genome Announc.">
        <title>Draft Genome Sequence of the Iron-Oxidizing, Acidophilic, and Halotolerant 'Thiobacillus prosperus' Type Strain DSM 5130.</title>
        <authorList>
            <person name="Ossandon F.J."/>
            <person name="Cardenas J.P."/>
            <person name="Corbett M."/>
            <person name="Quatrini R."/>
            <person name="Holmes D.S."/>
            <person name="Watkin E."/>
        </authorList>
    </citation>
    <scope>NUCLEOTIDE SEQUENCE [LARGE SCALE GENOMIC DNA]</scope>
    <source>
        <strain evidence="4 5">DSM 5130</strain>
    </source>
</reference>
<evidence type="ECO:0000313" key="4">
    <source>
        <dbReference type="EMBL" id="OBS09026.1"/>
    </source>
</evidence>
<dbReference type="SUPFAM" id="SSF47090">
    <property type="entry name" value="PGBD-like"/>
    <property type="match status" value="1"/>
</dbReference>
<sequence>MKSYVVAMSVLGALTLSLPAMAENAMPAAPAHEAAKPMTPAKPAHKPAMKHVMHASLSVKKAQEALNKHGAMLKVDGMMGPKTRSAIMSFQKANGLKATGHLTKMTLAKLEAK</sequence>
<dbReference type="RefSeq" id="WP_052064224.1">
    <property type="nucleotide sequence ID" value="NZ_JQSG02000003.1"/>
</dbReference>
<evidence type="ECO:0000256" key="1">
    <source>
        <dbReference type="SAM" id="MobiDB-lite"/>
    </source>
</evidence>
<dbReference type="OrthoDB" id="8994218at2"/>
<protein>
    <recommendedName>
        <fullName evidence="3">Peptidoglycan binding-like domain-containing protein</fullName>
    </recommendedName>
</protein>
<comment type="caution">
    <text evidence="4">The sequence shown here is derived from an EMBL/GenBank/DDBJ whole genome shotgun (WGS) entry which is preliminary data.</text>
</comment>
<keyword evidence="5" id="KW-1185">Reference proteome</keyword>
<gene>
    <name evidence="4" type="ORF">Thpro_021354</name>
</gene>
<proteinExistence type="predicted"/>
<dbReference type="Pfam" id="PF01471">
    <property type="entry name" value="PG_binding_1"/>
    <property type="match status" value="1"/>
</dbReference>
<feature type="domain" description="Peptidoglycan binding-like" evidence="3">
    <location>
        <begin position="58"/>
        <end position="110"/>
    </location>
</feature>
<dbReference type="InterPro" id="IPR036366">
    <property type="entry name" value="PGBDSf"/>
</dbReference>
<feature type="region of interest" description="Disordered" evidence="1">
    <location>
        <begin position="27"/>
        <end position="52"/>
    </location>
</feature>
<feature type="signal peptide" evidence="2">
    <location>
        <begin position="1"/>
        <end position="22"/>
    </location>
</feature>
<keyword evidence="2" id="KW-0732">Signal</keyword>
<dbReference type="STRING" id="160660.BJI67_13130"/>
<evidence type="ECO:0000313" key="5">
    <source>
        <dbReference type="Proteomes" id="UP000029273"/>
    </source>
</evidence>
<dbReference type="Proteomes" id="UP000029273">
    <property type="component" value="Unassembled WGS sequence"/>
</dbReference>
<evidence type="ECO:0000259" key="3">
    <source>
        <dbReference type="Pfam" id="PF01471"/>
    </source>
</evidence>
<feature type="compositionally biased region" description="Low complexity" evidence="1">
    <location>
        <begin position="27"/>
        <end position="38"/>
    </location>
</feature>
<feature type="compositionally biased region" description="Basic residues" evidence="1">
    <location>
        <begin position="43"/>
        <end position="52"/>
    </location>
</feature>
<dbReference type="InterPro" id="IPR036365">
    <property type="entry name" value="PGBD-like_sf"/>
</dbReference>
<dbReference type="InterPro" id="IPR002477">
    <property type="entry name" value="Peptidoglycan-bd-like"/>
</dbReference>
<dbReference type="AlphaFoldDB" id="A0A1A6C390"/>
<organism evidence="4 5">
    <name type="scientific">Acidihalobacter prosperus</name>
    <dbReference type="NCBI Taxonomy" id="160660"/>
    <lineage>
        <taxon>Bacteria</taxon>
        <taxon>Pseudomonadati</taxon>
        <taxon>Pseudomonadota</taxon>
        <taxon>Gammaproteobacteria</taxon>
        <taxon>Chromatiales</taxon>
        <taxon>Ectothiorhodospiraceae</taxon>
        <taxon>Acidihalobacter</taxon>
    </lineage>
</organism>
<dbReference type="Gene3D" id="1.10.101.10">
    <property type="entry name" value="PGBD-like superfamily/PGBD"/>
    <property type="match status" value="1"/>
</dbReference>
<dbReference type="EMBL" id="JQSG02000003">
    <property type="protein sequence ID" value="OBS09026.1"/>
    <property type="molecule type" value="Genomic_DNA"/>
</dbReference>